<dbReference type="STRING" id="35608.A0A2U1Q0V5"/>
<name>A0A2U1Q0V5_ARTAN</name>
<gene>
    <name evidence="1" type="ORF">CTI12_AA089320</name>
</gene>
<sequence>MTTILHQVTSSATISKVVSEILVSFDVLAELNVKDKLLFKFKVFRDEAIRDPVFLHMSFVQKTWNKEEAVHVFMRILSKLPYGKSIFYNAKKIIGDPKRGDVIVGVNKVGVHLFGVDQHRHLLNSIEMKDIKRYGSSKTRFILEWRDDDLEFETKLVCTPSGTCLLQ</sequence>
<dbReference type="AlphaFoldDB" id="A0A2U1Q0V5"/>
<protein>
    <submittedName>
        <fullName evidence="1">Uncharacterized protein</fullName>
    </submittedName>
</protein>
<comment type="caution">
    <text evidence="1">The sequence shown here is derived from an EMBL/GenBank/DDBJ whole genome shotgun (WGS) entry which is preliminary data.</text>
</comment>
<keyword evidence="2" id="KW-1185">Reference proteome</keyword>
<evidence type="ECO:0000313" key="1">
    <source>
        <dbReference type="EMBL" id="PWA91650.1"/>
    </source>
</evidence>
<reference evidence="1 2" key="1">
    <citation type="journal article" date="2018" name="Mol. Plant">
        <title>The genome of Artemisia annua provides insight into the evolution of Asteraceae family and artemisinin biosynthesis.</title>
        <authorList>
            <person name="Shen Q."/>
            <person name="Zhang L."/>
            <person name="Liao Z."/>
            <person name="Wang S."/>
            <person name="Yan T."/>
            <person name="Shi P."/>
            <person name="Liu M."/>
            <person name="Fu X."/>
            <person name="Pan Q."/>
            <person name="Wang Y."/>
            <person name="Lv Z."/>
            <person name="Lu X."/>
            <person name="Zhang F."/>
            <person name="Jiang W."/>
            <person name="Ma Y."/>
            <person name="Chen M."/>
            <person name="Hao X."/>
            <person name="Li L."/>
            <person name="Tang Y."/>
            <person name="Lv G."/>
            <person name="Zhou Y."/>
            <person name="Sun X."/>
            <person name="Brodelius P.E."/>
            <person name="Rose J.K.C."/>
            <person name="Tang K."/>
        </authorList>
    </citation>
    <scope>NUCLEOTIDE SEQUENCE [LARGE SCALE GENOMIC DNA]</scope>
    <source>
        <strain evidence="2">cv. Huhao1</strain>
        <tissue evidence="1">Leaf</tissue>
    </source>
</reference>
<proteinExistence type="predicted"/>
<dbReference type="Proteomes" id="UP000245207">
    <property type="component" value="Unassembled WGS sequence"/>
</dbReference>
<organism evidence="1 2">
    <name type="scientific">Artemisia annua</name>
    <name type="common">Sweet wormwood</name>
    <dbReference type="NCBI Taxonomy" id="35608"/>
    <lineage>
        <taxon>Eukaryota</taxon>
        <taxon>Viridiplantae</taxon>
        <taxon>Streptophyta</taxon>
        <taxon>Embryophyta</taxon>
        <taxon>Tracheophyta</taxon>
        <taxon>Spermatophyta</taxon>
        <taxon>Magnoliopsida</taxon>
        <taxon>eudicotyledons</taxon>
        <taxon>Gunneridae</taxon>
        <taxon>Pentapetalae</taxon>
        <taxon>asterids</taxon>
        <taxon>campanulids</taxon>
        <taxon>Asterales</taxon>
        <taxon>Asteraceae</taxon>
        <taxon>Asteroideae</taxon>
        <taxon>Anthemideae</taxon>
        <taxon>Artemisiinae</taxon>
        <taxon>Artemisia</taxon>
    </lineage>
</organism>
<evidence type="ECO:0000313" key="2">
    <source>
        <dbReference type="Proteomes" id="UP000245207"/>
    </source>
</evidence>
<dbReference type="EMBL" id="PKPP01000529">
    <property type="protein sequence ID" value="PWA91650.1"/>
    <property type="molecule type" value="Genomic_DNA"/>
</dbReference>
<accession>A0A2U1Q0V5</accession>